<evidence type="ECO:0000313" key="4">
    <source>
        <dbReference type="Proteomes" id="UP001418222"/>
    </source>
</evidence>
<feature type="repeat" description="PPR" evidence="2">
    <location>
        <begin position="81"/>
        <end position="115"/>
    </location>
</feature>
<comment type="caution">
    <text evidence="3">The sequence shown here is derived from an EMBL/GenBank/DDBJ whole genome shotgun (WGS) entry which is preliminary data.</text>
</comment>
<accession>A0AAP0GAV6</accession>
<protein>
    <recommendedName>
        <fullName evidence="5">Pentatricopeptide repeat-containing protein</fullName>
    </recommendedName>
</protein>
<evidence type="ECO:0000256" key="1">
    <source>
        <dbReference type="ARBA" id="ARBA00022737"/>
    </source>
</evidence>
<dbReference type="InterPro" id="IPR011990">
    <property type="entry name" value="TPR-like_helical_dom_sf"/>
</dbReference>
<name>A0AAP0GAV6_9ASPA</name>
<evidence type="ECO:0000256" key="2">
    <source>
        <dbReference type="PROSITE-ProRule" id="PRU00708"/>
    </source>
</evidence>
<dbReference type="InterPro" id="IPR051240">
    <property type="entry name" value="Mito_RNA-Proc/Resp"/>
</dbReference>
<dbReference type="Pfam" id="PF13812">
    <property type="entry name" value="PPR_3"/>
    <property type="match status" value="1"/>
</dbReference>
<dbReference type="InterPro" id="IPR002885">
    <property type="entry name" value="PPR_rpt"/>
</dbReference>
<dbReference type="GO" id="GO:0003729">
    <property type="term" value="F:mRNA binding"/>
    <property type="evidence" value="ECO:0007669"/>
    <property type="project" value="TreeGrafter"/>
</dbReference>
<dbReference type="PROSITE" id="PS51375">
    <property type="entry name" value="PPR"/>
    <property type="match status" value="2"/>
</dbReference>
<dbReference type="NCBIfam" id="TIGR00756">
    <property type="entry name" value="PPR"/>
    <property type="match status" value="2"/>
</dbReference>
<dbReference type="Proteomes" id="UP001418222">
    <property type="component" value="Unassembled WGS sequence"/>
</dbReference>
<dbReference type="PANTHER" id="PTHR47933">
    <property type="entry name" value="PENTATRICOPEPTIDE REPEAT-CONTAINING PROTEIN 1, MITOCHONDRIAL"/>
    <property type="match status" value="1"/>
</dbReference>
<evidence type="ECO:0000313" key="3">
    <source>
        <dbReference type="EMBL" id="KAK8948724.1"/>
    </source>
</evidence>
<dbReference type="Pfam" id="PF01535">
    <property type="entry name" value="PPR"/>
    <property type="match status" value="1"/>
</dbReference>
<evidence type="ECO:0008006" key="5">
    <source>
        <dbReference type="Google" id="ProtNLM"/>
    </source>
</evidence>
<dbReference type="AlphaFoldDB" id="A0AAP0GAV6"/>
<reference evidence="3 4" key="1">
    <citation type="journal article" date="2022" name="Nat. Plants">
        <title>Genomes of leafy and leafless Platanthera orchids illuminate the evolution of mycoheterotrophy.</title>
        <authorList>
            <person name="Li M.H."/>
            <person name="Liu K.W."/>
            <person name="Li Z."/>
            <person name="Lu H.C."/>
            <person name="Ye Q.L."/>
            <person name="Zhang D."/>
            <person name="Wang J.Y."/>
            <person name="Li Y.F."/>
            <person name="Zhong Z.M."/>
            <person name="Liu X."/>
            <person name="Yu X."/>
            <person name="Liu D.K."/>
            <person name="Tu X.D."/>
            <person name="Liu B."/>
            <person name="Hao Y."/>
            <person name="Liao X.Y."/>
            <person name="Jiang Y.T."/>
            <person name="Sun W.H."/>
            <person name="Chen J."/>
            <person name="Chen Y.Q."/>
            <person name="Ai Y."/>
            <person name="Zhai J.W."/>
            <person name="Wu S.S."/>
            <person name="Zhou Z."/>
            <person name="Hsiao Y.Y."/>
            <person name="Wu W.L."/>
            <person name="Chen Y.Y."/>
            <person name="Lin Y.F."/>
            <person name="Hsu J.L."/>
            <person name="Li C.Y."/>
            <person name="Wang Z.W."/>
            <person name="Zhao X."/>
            <person name="Zhong W.Y."/>
            <person name="Ma X.K."/>
            <person name="Ma L."/>
            <person name="Huang J."/>
            <person name="Chen G.Z."/>
            <person name="Huang M.Z."/>
            <person name="Huang L."/>
            <person name="Peng D.H."/>
            <person name="Luo Y.B."/>
            <person name="Zou S.Q."/>
            <person name="Chen S.P."/>
            <person name="Lan S."/>
            <person name="Tsai W.C."/>
            <person name="Van de Peer Y."/>
            <person name="Liu Z.J."/>
        </authorList>
    </citation>
    <scope>NUCLEOTIDE SEQUENCE [LARGE SCALE GENOMIC DNA]</scope>
    <source>
        <strain evidence="3">Lor287</strain>
    </source>
</reference>
<keyword evidence="1" id="KW-0677">Repeat</keyword>
<sequence length="152" mass="17362">MGRNGVSPDLSTCNILISLFCEHEQEPDSLSVLKEMECCSCKPVLHTYYPLLKLCFRMGKLGDHLKSLLSDEATKHRLSLDRDTYTLLIHGLCGARNSEWAYFIFEEMIDREIVPRFHTCRLLLDLSVQMNMNIAVESIQSFLRTSKFGGAN</sequence>
<gene>
    <name evidence="3" type="ORF">KSP39_PZI005373</name>
</gene>
<keyword evidence="4" id="KW-1185">Reference proteome</keyword>
<proteinExistence type="predicted"/>
<dbReference type="Gene3D" id="1.25.40.10">
    <property type="entry name" value="Tetratricopeptide repeat domain"/>
    <property type="match status" value="2"/>
</dbReference>
<dbReference type="EMBL" id="JBBWWQ010000004">
    <property type="protein sequence ID" value="KAK8948724.1"/>
    <property type="molecule type" value="Genomic_DNA"/>
</dbReference>
<organism evidence="3 4">
    <name type="scientific">Platanthera zijinensis</name>
    <dbReference type="NCBI Taxonomy" id="2320716"/>
    <lineage>
        <taxon>Eukaryota</taxon>
        <taxon>Viridiplantae</taxon>
        <taxon>Streptophyta</taxon>
        <taxon>Embryophyta</taxon>
        <taxon>Tracheophyta</taxon>
        <taxon>Spermatophyta</taxon>
        <taxon>Magnoliopsida</taxon>
        <taxon>Liliopsida</taxon>
        <taxon>Asparagales</taxon>
        <taxon>Orchidaceae</taxon>
        <taxon>Orchidoideae</taxon>
        <taxon>Orchideae</taxon>
        <taxon>Orchidinae</taxon>
        <taxon>Platanthera</taxon>
    </lineage>
</organism>
<dbReference type="PANTHER" id="PTHR47933:SF8">
    <property type="entry name" value="OS02G0601600 PROTEIN"/>
    <property type="match status" value="1"/>
</dbReference>
<feature type="repeat" description="PPR" evidence="2">
    <location>
        <begin position="9"/>
        <end position="43"/>
    </location>
</feature>